<evidence type="ECO:0000313" key="2">
    <source>
        <dbReference type="Proteomes" id="UP000828390"/>
    </source>
</evidence>
<proteinExistence type="predicted"/>
<comment type="caution">
    <text evidence="1">The sequence shown here is derived from an EMBL/GenBank/DDBJ whole genome shotgun (WGS) entry which is preliminary data.</text>
</comment>
<name>A0A9D3Y7G7_DREPO</name>
<gene>
    <name evidence="1" type="ORF">DPMN_082750</name>
</gene>
<keyword evidence="2" id="KW-1185">Reference proteome</keyword>
<sequence length="340" mass="38751">MTDTPEAQMVTDIESLNSASLMIEDKYVVEFEHLDKLVVDMDNKEVDSQLENILACEKNGSCKNHEDFQNDSHRCIENADTEFSSMVLIEKKTEKLDVFDTAGGWMQDKDLLENYSDEDGASTAQNAEDKRKLCASESNGGDKCRCLNVIAISAESSSYEVYPESSTHGNAFIKKHEKTINEHDNVDVTYQEEEAVKADSSITEFNKTIVKSQEAVKAERSKTDCVIDNVTIQEEAVKVGKIKIIDSGISSYVDGGCPEVTTKTPDHHDGHSKKKQKKNFIKRFFSFGTNKYSFENEEYKENRKHAMEKFEYFWLKMFLVRGINQNLKRQETSFVMQNNI</sequence>
<reference evidence="1" key="1">
    <citation type="journal article" date="2019" name="bioRxiv">
        <title>The Genome of the Zebra Mussel, Dreissena polymorpha: A Resource for Invasive Species Research.</title>
        <authorList>
            <person name="McCartney M.A."/>
            <person name="Auch B."/>
            <person name="Kono T."/>
            <person name="Mallez S."/>
            <person name="Zhang Y."/>
            <person name="Obille A."/>
            <person name="Becker A."/>
            <person name="Abrahante J.E."/>
            <person name="Garbe J."/>
            <person name="Badalamenti J.P."/>
            <person name="Herman A."/>
            <person name="Mangelson H."/>
            <person name="Liachko I."/>
            <person name="Sullivan S."/>
            <person name="Sone E.D."/>
            <person name="Koren S."/>
            <person name="Silverstein K.A.T."/>
            <person name="Beckman K.B."/>
            <person name="Gohl D.M."/>
        </authorList>
    </citation>
    <scope>NUCLEOTIDE SEQUENCE</scope>
    <source>
        <strain evidence="1">Duluth1</strain>
        <tissue evidence="1">Whole animal</tissue>
    </source>
</reference>
<dbReference type="EMBL" id="JAIWYP010000016">
    <property type="protein sequence ID" value="KAH3695293.1"/>
    <property type="molecule type" value="Genomic_DNA"/>
</dbReference>
<evidence type="ECO:0000313" key="1">
    <source>
        <dbReference type="EMBL" id="KAH3695293.1"/>
    </source>
</evidence>
<organism evidence="1 2">
    <name type="scientific">Dreissena polymorpha</name>
    <name type="common">Zebra mussel</name>
    <name type="synonym">Mytilus polymorpha</name>
    <dbReference type="NCBI Taxonomy" id="45954"/>
    <lineage>
        <taxon>Eukaryota</taxon>
        <taxon>Metazoa</taxon>
        <taxon>Spiralia</taxon>
        <taxon>Lophotrochozoa</taxon>
        <taxon>Mollusca</taxon>
        <taxon>Bivalvia</taxon>
        <taxon>Autobranchia</taxon>
        <taxon>Heteroconchia</taxon>
        <taxon>Euheterodonta</taxon>
        <taxon>Imparidentia</taxon>
        <taxon>Neoheterodontei</taxon>
        <taxon>Myida</taxon>
        <taxon>Dreissenoidea</taxon>
        <taxon>Dreissenidae</taxon>
        <taxon>Dreissena</taxon>
    </lineage>
</organism>
<accession>A0A9D3Y7G7</accession>
<dbReference type="AlphaFoldDB" id="A0A9D3Y7G7"/>
<protein>
    <submittedName>
        <fullName evidence="1">Uncharacterized protein</fullName>
    </submittedName>
</protein>
<reference evidence="1" key="2">
    <citation type="submission" date="2020-11" db="EMBL/GenBank/DDBJ databases">
        <authorList>
            <person name="McCartney M.A."/>
            <person name="Auch B."/>
            <person name="Kono T."/>
            <person name="Mallez S."/>
            <person name="Becker A."/>
            <person name="Gohl D.M."/>
            <person name="Silverstein K.A.T."/>
            <person name="Koren S."/>
            <person name="Bechman K.B."/>
            <person name="Herman A."/>
            <person name="Abrahante J.E."/>
            <person name="Garbe J."/>
        </authorList>
    </citation>
    <scope>NUCLEOTIDE SEQUENCE</scope>
    <source>
        <strain evidence="1">Duluth1</strain>
        <tissue evidence="1">Whole animal</tissue>
    </source>
</reference>
<dbReference type="Proteomes" id="UP000828390">
    <property type="component" value="Unassembled WGS sequence"/>
</dbReference>